<organism evidence="10 11">
    <name type="scientific">Actinomadura fibrosa</name>
    <dbReference type="NCBI Taxonomy" id="111802"/>
    <lineage>
        <taxon>Bacteria</taxon>
        <taxon>Bacillati</taxon>
        <taxon>Actinomycetota</taxon>
        <taxon>Actinomycetes</taxon>
        <taxon>Streptosporangiales</taxon>
        <taxon>Thermomonosporaceae</taxon>
        <taxon>Actinomadura</taxon>
    </lineage>
</organism>
<keyword evidence="2 7" id="KW-0813">Transport</keyword>
<evidence type="ECO:0000313" key="11">
    <source>
        <dbReference type="Proteomes" id="UP001597063"/>
    </source>
</evidence>
<dbReference type="PANTHER" id="PTHR43744">
    <property type="entry name" value="ABC TRANSPORTER PERMEASE PROTEIN MG189-RELATED-RELATED"/>
    <property type="match status" value="1"/>
</dbReference>
<dbReference type="InterPro" id="IPR000515">
    <property type="entry name" value="MetI-like"/>
</dbReference>
<dbReference type="PANTHER" id="PTHR43744:SF12">
    <property type="entry name" value="ABC TRANSPORTER PERMEASE PROTEIN MG189-RELATED"/>
    <property type="match status" value="1"/>
</dbReference>
<dbReference type="Pfam" id="PF00528">
    <property type="entry name" value="BPD_transp_1"/>
    <property type="match status" value="1"/>
</dbReference>
<dbReference type="InterPro" id="IPR035906">
    <property type="entry name" value="MetI-like_sf"/>
</dbReference>
<evidence type="ECO:0000256" key="1">
    <source>
        <dbReference type="ARBA" id="ARBA00004651"/>
    </source>
</evidence>
<dbReference type="Proteomes" id="UP001597063">
    <property type="component" value="Unassembled WGS sequence"/>
</dbReference>
<dbReference type="Gene3D" id="1.10.3720.10">
    <property type="entry name" value="MetI-like"/>
    <property type="match status" value="1"/>
</dbReference>
<keyword evidence="3" id="KW-1003">Cell membrane</keyword>
<feature type="domain" description="ABC transmembrane type-1" evidence="9">
    <location>
        <begin position="93"/>
        <end position="282"/>
    </location>
</feature>
<proteinExistence type="inferred from homology"/>
<evidence type="ECO:0000256" key="8">
    <source>
        <dbReference type="SAM" id="MobiDB-lite"/>
    </source>
</evidence>
<gene>
    <name evidence="10" type="ORF">ACFQZM_25540</name>
</gene>
<feature type="region of interest" description="Disordered" evidence="8">
    <location>
        <begin position="1"/>
        <end position="30"/>
    </location>
</feature>
<evidence type="ECO:0000313" key="10">
    <source>
        <dbReference type="EMBL" id="MFD0687884.1"/>
    </source>
</evidence>
<reference evidence="11" key="1">
    <citation type="journal article" date="2019" name="Int. J. Syst. Evol. Microbiol.">
        <title>The Global Catalogue of Microorganisms (GCM) 10K type strain sequencing project: providing services to taxonomists for standard genome sequencing and annotation.</title>
        <authorList>
            <consortium name="The Broad Institute Genomics Platform"/>
            <consortium name="The Broad Institute Genome Sequencing Center for Infectious Disease"/>
            <person name="Wu L."/>
            <person name="Ma J."/>
        </authorList>
    </citation>
    <scope>NUCLEOTIDE SEQUENCE [LARGE SCALE GENOMIC DNA]</scope>
    <source>
        <strain evidence="11">JCM 9371</strain>
    </source>
</reference>
<dbReference type="CDD" id="cd06261">
    <property type="entry name" value="TM_PBP2"/>
    <property type="match status" value="1"/>
</dbReference>
<evidence type="ECO:0000259" key="9">
    <source>
        <dbReference type="PROSITE" id="PS50928"/>
    </source>
</evidence>
<dbReference type="EMBL" id="JBHTGP010000013">
    <property type="protein sequence ID" value="MFD0687884.1"/>
    <property type="molecule type" value="Genomic_DNA"/>
</dbReference>
<name>A0ABW2XPD8_9ACTN</name>
<comment type="similarity">
    <text evidence="7">Belongs to the binding-protein-dependent transport system permease family.</text>
</comment>
<keyword evidence="5 7" id="KW-1133">Transmembrane helix</keyword>
<dbReference type="RefSeq" id="WP_131761049.1">
    <property type="nucleotide sequence ID" value="NZ_CAACUY010000143.1"/>
</dbReference>
<evidence type="ECO:0000256" key="3">
    <source>
        <dbReference type="ARBA" id="ARBA00022475"/>
    </source>
</evidence>
<keyword evidence="11" id="KW-1185">Reference proteome</keyword>
<evidence type="ECO:0000256" key="6">
    <source>
        <dbReference type="ARBA" id="ARBA00023136"/>
    </source>
</evidence>
<feature type="transmembrane region" description="Helical" evidence="7">
    <location>
        <begin position="264"/>
        <end position="287"/>
    </location>
</feature>
<feature type="transmembrane region" description="Helical" evidence="7">
    <location>
        <begin position="130"/>
        <end position="155"/>
    </location>
</feature>
<sequence>MSITMTGRAAKGPATRGPAADGTAPRRRSRRPSPLHLVLLPLSLVMVAPLLWMVLLSVSTKEETRRFPPGLPHGIEWRNYTGALADAPLAHWLGNSAIVSVSCVAGNLVFCSLAGYAFARIRFLGSRALFVAVLATLMVPFQIVMLPTLIMVRAAGLTDTLGALIVPNLATAFGVFLLRQFFTTVPRELEEAARIDGASRLRILVQVMLPLMRPTLATLAVLTFLQTWNDFLWPLIAVQNPDHMTVQLGLQTFQGAHNTDWPKLMAGTVISQLPVFAMFFVAQRFFVRSVATAGLK</sequence>
<dbReference type="PROSITE" id="PS50928">
    <property type="entry name" value="ABC_TM1"/>
    <property type="match status" value="1"/>
</dbReference>
<protein>
    <submittedName>
        <fullName evidence="10">Carbohydrate ABC transporter permease</fullName>
    </submittedName>
</protein>
<comment type="subcellular location">
    <subcellularLocation>
        <location evidence="1 7">Cell membrane</location>
        <topology evidence="1 7">Multi-pass membrane protein</topology>
    </subcellularLocation>
</comment>
<evidence type="ECO:0000256" key="2">
    <source>
        <dbReference type="ARBA" id="ARBA00022448"/>
    </source>
</evidence>
<evidence type="ECO:0000256" key="4">
    <source>
        <dbReference type="ARBA" id="ARBA00022692"/>
    </source>
</evidence>
<keyword evidence="4 7" id="KW-0812">Transmembrane</keyword>
<feature type="transmembrane region" description="Helical" evidence="7">
    <location>
        <begin position="35"/>
        <end position="58"/>
    </location>
</feature>
<evidence type="ECO:0000256" key="5">
    <source>
        <dbReference type="ARBA" id="ARBA00022989"/>
    </source>
</evidence>
<comment type="caution">
    <text evidence="10">The sequence shown here is derived from an EMBL/GenBank/DDBJ whole genome shotgun (WGS) entry which is preliminary data.</text>
</comment>
<dbReference type="SUPFAM" id="SSF161098">
    <property type="entry name" value="MetI-like"/>
    <property type="match status" value="1"/>
</dbReference>
<feature type="transmembrane region" description="Helical" evidence="7">
    <location>
        <begin position="161"/>
        <end position="182"/>
    </location>
</feature>
<feature type="transmembrane region" description="Helical" evidence="7">
    <location>
        <begin position="203"/>
        <end position="225"/>
    </location>
</feature>
<feature type="transmembrane region" description="Helical" evidence="7">
    <location>
        <begin position="97"/>
        <end position="118"/>
    </location>
</feature>
<accession>A0ABW2XPD8</accession>
<evidence type="ECO:0000256" key="7">
    <source>
        <dbReference type="RuleBase" id="RU363032"/>
    </source>
</evidence>
<keyword evidence="6 7" id="KW-0472">Membrane</keyword>